<reference evidence="1 2" key="1">
    <citation type="journal article" date="2017" name="Nat. Microbiol.">
        <title>Natural product diversity associated with the nematode symbionts Photorhabdus and Xenorhabdus.</title>
        <authorList>
            <person name="Tobias N.J."/>
            <person name="Wolff H."/>
            <person name="Djahanschiri B."/>
            <person name="Grundmann F."/>
            <person name="Kronenwerth M."/>
            <person name="Shi Y.M."/>
            <person name="Simonyi S."/>
            <person name="Grun P."/>
            <person name="Shapiro-Ilan D."/>
            <person name="Pidot S.J."/>
            <person name="Stinear T.P."/>
            <person name="Ebersberger I."/>
            <person name="Bode H.B."/>
        </authorList>
    </citation>
    <scope>NUCLEOTIDE SEQUENCE [LARGE SCALE GENOMIC DNA]</scope>
    <source>
        <strain evidence="1 2">DSM 17902</strain>
    </source>
</reference>
<proteinExistence type="predicted"/>
<name>A0A2D0JMM2_9GAMM</name>
<dbReference type="Proteomes" id="UP000221980">
    <property type="component" value="Unassembled WGS sequence"/>
</dbReference>
<sequence length="35" mass="3624">MKNKNLISDLLIEILSLSIFSVSFAGGKGGKGGDN</sequence>
<organism evidence="1 2">
    <name type="scientific">Xenorhabdus miraniensis</name>
    <dbReference type="NCBI Taxonomy" id="351674"/>
    <lineage>
        <taxon>Bacteria</taxon>
        <taxon>Pseudomonadati</taxon>
        <taxon>Pseudomonadota</taxon>
        <taxon>Gammaproteobacteria</taxon>
        <taxon>Enterobacterales</taxon>
        <taxon>Morganellaceae</taxon>
        <taxon>Xenorhabdus</taxon>
    </lineage>
</organism>
<gene>
    <name evidence="1" type="ORF">Xmir_03063</name>
</gene>
<evidence type="ECO:0000313" key="2">
    <source>
        <dbReference type="Proteomes" id="UP000221980"/>
    </source>
</evidence>
<dbReference type="AlphaFoldDB" id="A0A2D0JMM2"/>
<protein>
    <submittedName>
        <fullName evidence="1">Uncharacterized protein</fullName>
    </submittedName>
</protein>
<comment type="caution">
    <text evidence="1">The sequence shown here is derived from an EMBL/GenBank/DDBJ whole genome shotgun (WGS) entry which is preliminary data.</text>
</comment>
<dbReference type="EMBL" id="NITZ01000017">
    <property type="protein sequence ID" value="PHM47511.1"/>
    <property type="molecule type" value="Genomic_DNA"/>
</dbReference>
<evidence type="ECO:0000313" key="1">
    <source>
        <dbReference type="EMBL" id="PHM47511.1"/>
    </source>
</evidence>
<keyword evidence="2" id="KW-1185">Reference proteome</keyword>
<accession>A0A2D0JMM2</accession>